<name>A0ABW2NMN8_9BACL</name>
<dbReference type="EMBL" id="JBHTCP010000014">
    <property type="protein sequence ID" value="MFC7371691.1"/>
    <property type="molecule type" value="Genomic_DNA"/>
</dbReference>
<evidence type="ECO:0000313" key="2">
    <source>
        <dbReference type="Proteomes" id="UP001596549"/>
    </source>
</evidence>
<reference evidence="2" key="1">
    <citation type="journal article" date="2019" name="Int. J. Syst. Evol. Microbiol.">
        <title>The Global Catalogue of Microorganisms (GCM) 10K type strain sequencing project: providing services to taxonomists for standard genome sequencing and annotation.</title>
        <authorList>
            <consortium name="The Broad Institute Genomics Platform"/>
            <consortium name="The Broad Institute Genome Sequencing Center for Infectious Disease"/>
            <person name="Wu L."/>
            <person name="Ma J."/>
        </authorList>
    </citation>
    <scope>NUCLEOTIDE SEQUENCE [LARGE SCALE GENOMIC DNA]</scope>
    <source>
        <strain evidence="2">NBRC 106396</strain>
    </source>
</reference>
<organism evidence="1 2">
    <name type="scientific">Fictibacillus iocasae</name>
    <dbReference type="NCBI Taxonomy" id="2715437"/>
    <lineage>
        <taxon>Bacteria</taxon>
        <taxon>Bacillati</taxon>
        <taxon>Bacillota</taxon>
        <taxon>Bacilli</taxon>
        <taxon>Bacillales</taxon>
        <taxon>Fictibacillaceae</taxon>
        <taxon>Fictibacillus</taxon>
    </lineage>
</organism>
<sequence length="42" mass="5156">MWHKESSLLKLEHYTQLLYKLKIFSEDDKNEIISKIKAYQKD</sequence>
<dbReference type="RefSeq" id="WP_379748525.1">
    <property type="nucleotide sequence ID" value="NZ_JBHTCP010000014.1"/>
</dbReference>
<gene>
    <name evidence="1" type="ORF">ACFQPF_08380</name>
</gene>
<comment type="caution">
    <text evidence="1">The sequence shown here is derived from an EMBL/GenBank/DDBJ whole genome shotgun (WGS) entry which is preliminary data.</text>
</comment>
<dbReference type="Proteomes" id="UP001596549">
    <property type="component" value="Unassembled WGS sequence"/>
</dbReference>
<accession>A0ABW2NMN8</accession>
<evidence type="ECO:0000313" key="1">
    <source>
        <dbReference type="EMBL" id="MFC7371691.1"/>
    </source>
</evidence>
<proteinExistence type="predicted"/>
<keyword evidence="2" id="KW-1185">Reference proteome</keyword>
<protein>
    <submittedName>
        <fullName evidence="1">Uncharacterized protein</fullName>
    </submittedName>
</protein>